<reference evidence="2 3" key="1">
    <citation type="submission" date="2016-07" db="EMBL/GenBank/DDBJ databases">
        <title>Pervasive Adenine N6-methylation of Active Genes in Fungi.</title>
        <authorList>
            <consortium name="DOE Joint Genome Institute"/>
            <person name="Mondo S.J."/>
            <person name="Dannebaum R.O."/>
            <person name="Kuo R.C."/>
            <person name="Labutti K."/>
            <person name="Haridas S."/>
            <person name="Kuo A."/>
            <person name="Salamov A."/>
            <person name="Ahrendt S.R."/>
            <person name="Lipzen A."/>
            <person name="Sullivan W."/>
            <person name="Andreopoulos W.B."/>
            <person name="Clum A."/>
            <person name="Lindquist E."/>
            <person name="Daum C."/>
            <person name="Ramamoorthy G.K."/>
            <person name="Gryganskyi A."/>
            <person name="Culley D."/>
            <person name="Magnuson J.K."/>
            <person name="James T.Y."/>
            <person name="O'Malley M.A."/>
            <person name="Stajich J.E."/>
            <person name="Spatafora J.W."/>
            <person name="Visel A."/>
            <person name="Grigoriev I.V."/>
        </authorList>
    </citation>
    <scope>NUCLEOTIDE SEQUENCE [LARGE SCALE GENOMIC DNA]</scope>
    <source>
        <strain evidence="2 3">JEL800</strain>
    </source>
</reference>
<dbReference type="Proteomes" id="UP000193642">
    <property type="component" value="Unassembled WGS sequence"/>
</dbReference>
<organism evidence="2 3">
    <name type="scientific">Rhizoclosmatium globosum</name>
    <dbReference type="NCBI Taxonomy" id="329046"/>
    <lineage>
        <taxon>Eukaryota</taxon>
        <taxon>Fungi</taxon>
        <taxon>Fungi incertae sedis</taxon>
        <taxon>Chytridiomycota</taxon>
        <taxon>Chytridiomycota incertae sedis</taxon>
        <taxon>Chytridiomycetes</taxon>
        <taxon>Chytridiales</taxon>
        <taxon>Chytriomycetaceae</taxon>
        <taxon>Rhizoclosmatium</taxon>
    </lineage>
</organism>
<dbReference type="EMBL" id="MCGO01000011">
    <property type="protein sequence ID" value="ORY48605.1"/>
    <property type="molecule type" value="Genomic_DNA"/>
</dbReference>
<accession>A0A1Y2CQI0</accession>
<protein>
    <recommendedName>
        <fullName evidence="1">UspA domain-containing protein</fullName>
    </recommendedName>
</protein>
<gene>
    <name evidence="2" type="ORF">BCR33DRAFT_39824</name>
</gene>
<sequence length="105" mass="11482">MIEDDNKKSSHGFLKTQIEVLANHAIPAKGLALRGDPRRSIIRTIYELDADLLILGPHHQENAVSLPVSAGKRGLGSVSDYVLRNAACSVLIAKEKQMVPSWRAL</sequence>
<evidence type="ECO:0000313" key="3">
    <source>
        <dbReference type="Proteomes" id="UP000193642"/>
    </source>
</evidence>
<dbReference type="OrthoDB" id="843225at2759"/>
<dbReference type="Gene3D" id="3.40.50.620">
    <property type="entry name" value="HUPs"/>
    <property type="match status" value="1"/>
</dbReference>
<dbReference type="SUPFAM" id="SSF52402">
    <property type="entry name" value="Adenine nucleotide alpha hydrolases-like"/>
    <property type="match status" value="1"/>
</dbReference>
<proteinExistence type="predicted"/>
<evidence type="ECO:0000259" key="1">
    <source>
        <dbReference type="Pfam" id="PF00582"/>
    </source>
</evidence>
<evidence type="ECO:0000313" key="2">
    <source>
        <dbReference type="EMBL" id="ORY48605.1"/>
    </source>
</evidence>
<name>A0A1Y2CQI0_9FUNG</name>
<dbReference type="InterPro" id="IPR006016">
    <property type="entry name" value="UspA"/>
</dbReference>
<dbReference type="PANTHER" id="PTHR31964">
    <property type="entry name" value="ADENINE NUCLEOTIDE ALPHA HYDROLASES-LIKE SUPERFAMILY PROTEIN"/>
    <property type="match status" value="1"/>
</dbReference>
<dbReference type="PANTHER" id="PTHR31964:SF113">
    <property type="entry name" value="USPA DOMAIN-CONTAINING PROTEIN"/>
    <property type="match status" value="1"/>
</dbReference>
<dbReference type="InterPro" id="IPR014729">
    <property type="entry name" value="Rossmann-like_a/b/a_fold"/>
</dbReference>
<dbReference type="AlphaFoldDB" id="A0A1Y2CQI0"/>
<keyword evidence="3" id="KW-1185">Reference proteome</keyword>
<dbReference type="Pfam" id="PF00582">
    <property type="entry name" value="Usp"/>
    <property type="match status" value="1"/>
</dbReference>
<comment type="caution">
    <text evidence="2">The sequence shown here is derived from an EMBL/GenBank/DDBJ whole genome shotgun (WGS) entry which is preliminary data.</text>
</comment>
<feature type="domain" description="UspA" evidence="1">
    <location>
        <begin position="23"/>
        <end position="94"/>
    </location>
</feature>